<dbReference type="PIRSF" id="PIRSF006276">
    <property type="entry name" value="UspA"/>
    <property type="match status" value="1"/>
</dbReference>
<dbReference type="AlphaFoldDB" id="A0A433RXZ1"/>
<evidence type="ECO:0000256" key="2">
    <source>
        <dbReference type="PIRNR" id="PIRNR006276"/>
    </source>
</evidence>
<dbReference type="RefSeq" id="WP_029499460.1">
    <property type="nucleotide sequence ID" value="NZ_JTFC01000007.1"/>
</dbReference>
<dbReference type="Proteomes" id="UP000288623">
    <property type="component" value="Unassembled WGS sequence"/>
</dbReference>
<evidence type="ECO:0000256" key="3">
    <source>
        <dbReference type="SAM" id="Coils"/>
    </source>
</evidence>
<evidence type="ECO:0000313" key="6">
    <source>
        <dbReference type="Proteomes" id="UP000288623"/>
    </source>
</evidence>
<dbReference type="SUPFAM" id="SSF52402">
    <property type="entry name" value="Adenine nucleotide alpha hydrolases-like"/>
    <property type="match status" value="1"/>
</dbReference>
<dbReference type="PANTHER" id="PTHR46268:SF6">
    <property type="entry name" value="UNIVERSAL STRESS PROTEIN UP12"/>
    <property type="match status" value="1"/>
</dbReference>
<keyword evidence="6" id="KW-1185">Reference proteome</keyword>
<dbReference type="GO" id="GO:0005737">
    <property type="term" value="C:cytoplasm"/>
    <property type="evidence" value="ECO:0007669"/>
    <property type="project" value="UniProtKB-SubCell"/>
</dbReference>
<dbReference type="Pfam" id="PF00582">
    <property type="entry name" value="Usp"/>
    <property type="match status" value="1"/>
</dbReference>
<evidence type="ECO:0000256" key="1">
    <source>
        <dbReference type="ARBA" id="ARBA00008791"/>
    </source>
</evidence>
<gene>
    <name evidence="5" type="ORF">QI30_01620</name>
</gene>
<name>A0A433RXZ1_9BACL</name>
<comment type="caution">
    <text evidence="5">The sequence shown here is derived from an EMBL/GenBank/DDBJ whole genome shotgun (WGS) entry which is preliminary data.</text>
</comment>
<dbReference type="OrthoDB" id="9789668at2"/>
<dbReference type="PRINTS" id="PR01438">
    <property type="entry name" value="UNVRSLSTRESS"/>
</dbReference>
<sequence length="149" mass="16226">MATYNNIVVAVDGSDEAKYAFHKAVEVAKRNDATLHLVNIIDTRSFAAIEAYDRSIQERAKEFAEEKLSEYKAEAEQAGVKAEAVIEYGSPKTMITKEISQKTEADLIICGATGLNAVERFLIGSVSANIVRSAKCDVLVVRTPSELDA</sequence>
<keyword evidence="2" id="KW-0963">Cytoplasm</keyword>
<dbReference type="InterPro" id="IPR006016">
    <property type="entry name" value="UspA"/>
</dbReference>
<reference evidence="5 6" key="1">
    <citation type="submission" date="2014-11" db="EMBL/GenBank/DDBJ databases">
        <title>Genome sequence and analysis of novel Kurthia sp.</title>
        <authorList>
            <person name="Lawson J.N."/>
            <person name="Gonzalez J.E."/>
            <person name="Rinauldi L."/>
            <person name="Xuan Z."/>
            <person name="Firman A."/>
            <person name="Shaddox L."/>
            <person name="Trudeau A."/>
            <person name="Shah S."/>
            <person name="Reiman D."/>
        </authorList>
    </citation>
    <scope>NUCLEOTIDE SEQUENCE [LARGE SCALE GENOMIC DNA]</scope>
    <source>
        <strain evidence="5 6">3B1D</strain>
    </source>
</reference>
<comment type="similarity">
    <text evidence="1 2">Belongs to the universal stress protein A family.</text>
</comment>
<organism evidence="5 6">
    <name type="scientific">Candidatus Kurthia intestinigallinarum</name>
    <dbReference type="NCBI Taxonomy" id="1562256"/>
    <lineage>
        <taxon>Bacteria</taxon>
        <taxon>Bacillati</taxon>
        <taxon>Bacillota</taxon>
        <taxon>Bacilli</taxon>
        <taxon>Bacillales</taxon>
        <taxon>Caryophanaceae</taxon>
        <taxon>Kurthia</taxon>
    </lineage>
</organism>
<evidence type="ECO:0000259" key="4">
    <source>
        <dbReference type="Pfam" id="PF00582"/>
    </source>
</evidence>
<protein>
    <recommendedName>
        <fullName evidence="2">Universal stress protein</fullName>
    </recommendedName>
</protein>
<comment type="subcellular location">
    <subcellularLocation>
        <location evidence="2">Cytoplasm</location>
    </subcellularLocation>
</comment>
<accession>A0A433RXZ1</accession>
<feature type="domain" description="UspA" evidence="4">
    <location>
        <begin position="4"/>
        <end position="142"/>
    </location>
</feature>
<dbReference type="PANTHER" id="PTHR46268">
    <property type="entry name" value="STRESS RESPONSE PROTEIN NHAX"/>
    <property type="match status" value="1"/>
</dbReference>
<dbReference type="EMBL" id="JTFC01000007">
    <property type="protein sequence ID" value="RUS58142.1"/>
    <property type="molecule type" value="Genomic_DNA"/>
</dbReference>
<dbReference type="CDD" id="cd00293">
    <property type="entry name" value="USP-like"/>
    <property type="match status" value="1"/>
</dbReference>
<keyword evidence="3" id="KW-0175">Coiled coil</keyword>
<evidence type="ECO:0000313" key="5">
    <source>
        <dbReference type="EMBL" id="RUS58142.1"/>
    </source>
</evidence>
<dbReference type="InterPro" id="IPR014729">
    <property type="entry name" value="Rossmann-like_a/b/a_fold"/>
</dbReference>
<proteinExistence type="inferred from homology"/>
<dbReference type="Gene3D" id="3.40.50.620">
    <property type="entry name" value="HUPs"/>
    <property type="match status" value="1"/>
</dbReference>
<feature type="coiled-coil region" evidence="3">
    <location>
        <begin position="54"/>
        <end position="81"/>
    </location>
</feature>
<dbReference type="InterPro" id="IPR006015">
    <property type="entry name" value="Universal_stress_UspA"/>
</dbReference>